<name>A0A1B7LFA0_9FIRM</name>
<dbReference type="Proteomes" id="UP000078532">
    <property type="component" value="Unassembled WGS sequence"/>
</dbReference>
<organism evidence="1 2">
    <name type="scientific">Desulfotomaculum copahuensis</name>
    <dbReference type="NCBI Taxonomy" id="1838280"/>
    <lineage>
        <taxon>Bacteria</taxon>
        <taxon>Bacillati</taxon>
        <taxon>Bacillota</taxon>
        <taxon>Clostridia</taxon>
        <taxon>Eubacteriales</taxon>
        <taxon>Desulfotomaculaceae</taxon>
        <taxon>Desulfotomaculum</taxon>
    </lineage>
</organism>
<evidence type="ECO:0008006" key="3">
    <source>
        <dbReference type="Google" id="ProtNLM"/>
    </source>
</evidence>
<comment type="caution">
    <text evidence="1">The sequence shown here is derived from an EMBL/GenBank/DDBJ whole genome shotgun (WGS) entry which is preliminary data.</text>
</comment>
<evidence type="ECO:0000313" key="1">
    <source>
        <dbReference type="EMBL" id="OAT82294.1"/>
    </source>
</evidence>
<sequence>MMEPDVLSKGLRNDAPYTHRKYLDAAALGLAGKLTNDNKLTEESRKLIKDGIKLQLKNGVNPEKGGYDSSYQMVGVVYAERWLVYFKNDPLKPDVENMIEKALKWEESRILKSGVIDTSGNTRVEGQGKEKGPNDTVKTVSYSFVVRGFAFWAVYDHDKHSELVARKVASGWDCIKKRKAKHI</sequence>
<evidence type="ECO:0000313" key="2">
    <source>
        <dbReference type="Proteomes" id="UP000078532"/>
    </source>
</evidence>
<accession>A0A1B7LFA0</accession>
<dbReference type="EMBL" id="LYVF01000137">
    <property type="protein sequence ID" value="OAT82294.1"/>
    <property type="molecule type" value="Genomic_DNA"/>
</dbReference>
<reference evidence="1 2" key="1">
    <citation type="submission" date="2016-04" db="EMBL/GenBank/DDBJ databases">
        <authorList>
            <person name="Evans L.H."/>
            <person name="Alamgir A."/>
            <person name="Owens N."/>
            <person name="Weber N.D."/>
            <person name="Virtaneva K."/>
            <person name="Barbian K."/>
            <person name="Babar A."/>
            <person name="Rosenke K."/>
        </authorList>
    </citation>
    <scope>NUCLEOTIDE SEQUENCE [LARGE SCALE GENOMIC DNA]</scope>
    <source>
        <strain evidence="1 2">LMa1</strain>
    </source>
</reference>
<proteinExistence type="predicted"/>
<gene>
    <name evidence="1" type="ORF">A6M21_09050</name>
</gene>
<dbReference type="AlphaFoldDB" id="A0A1B7LFA0"/>
<protein>
    <recommendedName>
        <fullName evidence="3">Squalene cyclase C-terminal domain-containing protein</fullName>
    </recommendedName>
</protein>
<keyword evidence="2" id="KW-1185">Reference proteome</keyword>